<organism evidence="9 10">
    <name type="scientific">Botryobasidium botryosum (strain FD-172 SS1)</name>
    <dbReference type="NCBI Taxonomy" id="930990"/>
    <lineage>
        <taxon>Eukaryota</taxon>
        <taxon>Fungi</taxon>
        <taxon>Dikarya</taxon>
        <taxon>Basidiomycota</taxon>
        <taxon>Agaricomycotina</taxon>
        <taxon>Agaricomycetes</taxon>
        <taxon>Cantharellales</taxon>
        <taxon>Botryobasidiaceae</taxon>
        <taxon>Botryobasidium</taxon>
    </lineage>
</organism>
<dbReference type="GO" id="GO:0030134">
    <property type="term" value="C:COPII-coated ER to Golgi transport vesicle"/>
    <property type="evidence" value="ECO:0007669"/>
    <property type="project" value="TreeGrafter"/>
</dbReference>
<evidence type="ECO:0000256" key="3">
    <source>
        <dbReference type="ARBA" id="ARBA00022989"/>
    </source>
</evidence>
<feature type="region of interest" description="Disordered" evidence="5">
    <location>
        <begin position="417"/>
        <end position="488"/>
    </location>
</feature>
<dbReference type="AlphaFoldDB" id="A0A067MD82"/>
<dbReference type="InterPro" id="IPR012936">
    <property type="entry name" value="Erv_C"/>
</dbReference>
<dbReference type="EMBL" id="KL198043">
    <property type="protein sequence ID" value="KDQ13514.1"/>
    <property type="molecule type" value="Genomic_DNA"/>
</dbReference>
<dbReference type="PANTHER" id="PTHR10984:SF81">
    <property type="entry name" value="ER-DERIVED VESICLES PROTEIN ERV41"/>
    <property type="match status" value="1"/>
</dbReference>
<evidence type="ECO:0000256" key="1">
    <source>
        <dbReference type="ARBA" id="ARBA00004370"/>
    </source>
</evidence>
<feature type="transmembrane region" description="Helical" evidence="6">
    <location>
        <begin position="307"/>
        <end position="326"/>
    </location>
</feature>
<protein>
    <recommendedName>
        <fullName evidence="11">DUF1692-domain-containing protein</fullName>
    </recommendedName>
</protein>
<feature type="domain" description="Endoplasmic reticulum vesicle transporter N-terminal" evidence="8">
    <location>
        <begin position="17"/>
        <end position="103"/>
    </location>
</feature>
<evidence type="ECO:0000259" key="7">
    <source>
        <dbReference type="Pfam" id="PF07970"/>
    </source>
</evidence>
<dbReference type="HOGENOM" id="CLU_034705_2_1_1"/>
<evidence type="ECO:0008006" key="11">
    <source>
        <dbReference type="Google" id="ProtNLM"/>
    </source>
</evidence>
<sequence>MADSSILDKLDSIAPIQQFDAFPKLPNTYKSRTAYGGIITIIVGVISFVMILNDLGEYLWGWSDHEFAVDSHVESTLNMNVDLVVNMPCHYLMVDLRDAVGDRLYLSNAFHRDGTTFDVGQAATLRDHAMTLDARQMLAAAKRSRPGFFSFWSKKETFRPTYNHVPDADACRIYGSVHVKKVTGNLHITTLGHGYASHEHTDHSKMNLTHLITEFSFGPYFPEIVQPLDYSLEVATNPFTAFQYFITVVPTTYYAGHSKPLETNQYSVTSYSRSFDHGHGVPGLFFKFEIDPMAIAVHQRTTSLLNFLIRVVGVVGGVWVCAGWGFKITNKAVEVVVGPSDDGQIVSEAKTSARKNKWFGGDLNRRKSGWGSGNGNGSGGSTPGTPYLNYAGTPHTPSFGPASPFASSPHLSVYGTSPYPPTSPSSYSRPPSYLGSSSPAPYSPGANGNGNGNGNGYMNGNGGGSEEFVNPPSRVRPPLSPLPGRKDL</sequence>
<dbReference type="STRING" id="930990.A0A067MD82"/>
<dbReference type="GO" id="GO:0000139">
    <property type="term" value="C:Golgi membrane"/>
    <property type="evidence" value="ECO:0007669"/>
    <property type="project" value="TreeGrafter"/>
</dbReference>
<evidence type="ECO:0000313" key="9">
    <source>
        <dbReference type="EMBL" id="KDQ13514.1"/>
    </source>
</evidence>
<dbReference type="Proteomes" id="UP000027195">
    <property type="component" value="Unassembled WGS sequence"/>
</dbReference>
<keyword evidence="3 6" id="KW-1133">Transmembrane helix</keyword>
<dbReference type="GO" id="GO:0006888">
    <property type="term" value="P:endoplasmic reticulum to Golgi vesicle-mediated transport"/>
    <property type="evidence" value="ECO:0007669"/>
    <property type="project" value="TreeGrafter"/>
</dbReference>
<dbReference type="Pfam" id="PF13850">
    <property type="entry name" value="ERGIC_N"/>
    <property type="match status" value="1"/>
</dbReference>
<name>A0A067MD82_BOTB1</name>
<comment type="subcellular location">
    <subcellularLocation>
        <location evidence="1">Membrane</location>
    </subcellularLocation>
</comment>
<evidence type="ECO:0000259" key="8">
    <source>
        <dbReference type="Pfam" id="PF13850"/>
    </source>
</evidence>
<dbReference type="Pfam" id="PF07970">
    <property type="entry name" value="COPIIcoated_ERV"/>
    <property type="match status" value="1"/>
</dbReference>
<evidence type="ECO:0000256" key="6">
    <source>
        <dbReference type="SAM" id="Phobius"/>
    </source>
</evidence>
<dbReference type="FunCoup" id="A0A067MD82">
    <property type="interactions" value="43"/>
</dbReference>
<dbReference type="GO" id="GO:0006890">
    <property type="term" value="P:retrograde vesicle-mediated transport, Golgi to endoplasmic reticulum"/>
    <property type="evidence" value="ECO:0007669"/>
    <property type="project" value="TreeGrafter"/>
</dbReference>
<dbReference type="InParanoid" id="A0A067MD82"/>
<dbReference type="GO" id="GO:0005789">
    <property type="term" value="C:endoplasmic reticulum membrane"/>
    <property type="evidence" value="ECO:0007669"/>
    <property type="project" value="TreeGrafter"/>
</dbReference>
<dbReference type="InterPro" id="IPR045888">
    <property type="entry name" value="Erv"/>
</dbReference>
<evidence type="ECO:0000256" key="5">
    <source>
        <dbReference type="SAM" id="MobiDB-lite"/>
    </source>
</evidence>
<evidence type="ECO:0000313" key="10">
    <source>
        <dbReference type="Proteomes" id="UP000027195"/>
    </source>
</evidence>
<reference evidence="10" key="1">
    <citation type="journal article" date="2014" name="Proc. Natl. Acad. Sci. U.S.A.">
        <title>Extensive sampling of basidiomycete genomes demonstrates inadequacy of the white-rot/brown-rot paradigm for wood decay fungi.</title>
        <authorList>
            <person name="Riley R."/>
            <person name="Salamov A.A."/>
            <person name="Brown D.W."/>
            <person name="Nagy L.G."/>
            <person name="Floudas D."/>
            <person name="Held B.W."/>
            <person name="Levasseur A."/>
            <person name="Lombard V."/>
            <person name="Morin E."/>
            <person name="Otillar R."/>
            <person name="Lindquist E.A."/>
            <person name="Sun H."/>
            <person name="LaButti K.M."/>
            <person name="Schmutz J."/>
            <person name="Jabbour D."/>
            <person name="Luo H."/>
            <person name="Baker S.E."/>
            <person name="Pisabarro A.G."/>
            <person name="Walton J.D."/>
            <person name="Blanchette R.A."/>
            <person name="Henrissat B."/>
            <person name="Martin F."/>
            <person name="Cullen D."/>
            <person name="Hibbett D.S."/>
            <person name="Grigoriev I.V."/>
        </authorList>
    </citation>
    <scope>NUCLEOTIDE SEQUENCE [LARGE SCALE GENOMIC DNA]</scope>
    <source>
        <strain evidence="10">FD-172 SS1</strain>
    </source>
</reference>
<gene>
    <name evidence="9" type="ORF">BOTBODRAFT_66729</name>
</gene>
<dbReference type="PANTHER" id="PTHR10984">
    <property type="entry name" value="ENDOPLASMIC RETICULUM-GOLGI INTERMEDIATE COMPARTMENT PROTEIN"/>
    <property type="match status" value="1"/>
</dbReference>
<feature type="region of interest" description="Disordered" evidence="5">
    <location>
        <begin position="363"/>
        <end position="393"/>
    </location>
</feature>
<feature type="domain" description="Endoplasmic reticulum vesicle transporter C-terminal" evidence="7">
    <location>
        <begin position="168"/>
        <end position="323"/>
    </location>
</feature>
<dbReference type="OrthoDB" id="5541786at2759"/>
<dbReference type="InterPro" id="IPR039542">
    <property type="entry name" value="Erv_N"/>
</dbReference>
<evidence type="ECO:0000256" key="2">
    <source>
        <dbReference type="ARBA" id="ARBA00022692"/>
    </source>
</evidence>
<keyword evidence="4 6" id="KW-0472">Membrane</keyword>
<keyword evidence="10" id="KW-1185">Reference proteome</keyword>
<feature type="transmembrane region" description="Helical" evidence="6">
    <location>
        <begin position="33"/>
        <end position="52"/>
    </location>
</feature>
<keyword evidence="2 6" id="KW-0812">Transmembrane</keyword>
<accession>A0A067MD82</accession>
<evidence type="ECO:0000256" key="4">
    <source>
        <dbReference type="ARBA" id="ARBA00023136"/>
    </source>
</evidence>
<feature type="compositionally biased region" description="Gly residues" evidence="5">
    <location>
        <begin position="370"/>
        <end position="382"/>
    </location>
</feature>
<feature type="compositionally biased region" description="Low complexity" evidence="5">
    <location>
        <begin position="424"/>
        <end position="446"/>
    </location>
</feature>
<feature type="compositionally biased region" description="Gly residues" evidence="5">
    <location>
        <begin position="447"/>
        <end position="465"/>
    </location>
</feature>
<proteinExistence type="predicted"/>